<dbReference type="Proteomes" id="UP000285060">
    <property type="component" value="Unassembled WGS sequence"/>
</dbReference>
<dbReference type="AlphaFoldDB" id="A0A3R6VAM9"/>
<proteinExistence type="predicted"/>
<feature type="transmembrane region" description="Helical" evidence="1">
    <location>
        <begin position="7"/>
        <end position="32"/>
    </location>
</feature>
<evidence type="ECO:0000256" key="1">
    <source>
        <dbReference type="SAM" id="Phobius"/>
    </source>
</evidence>
<keyword evidence="4" id="KW-1185">Reference proteome</keyword>
<organism evidence="3 4">
    <name type="scientific">Aphanomyces invadans</name>
    <dbReference type="NCBI Taxonomy" id="157072"/>
    <lineage>
        <taxon>Eukaryota</taxon>
        <taxon>Sar</taxon>
        <taxon>Stramenopiles</taxon>
        <taxon>Oomycota</taxon>
        <taxon>Saprolegniomycetes</taxon>
        <taxon>Saprolegniales</taxon>
        <taxon>Verrucalvaceae</taxon>
        <taxon>Aphanomyces</taxon>
    </lineage>
</organism>
<evidence type="ECO:0000313" key="4">
    <source>
        <dbReference type="Proteomes" id="UP000285060"/>
    </source>
</evidence>
<keyword evidence="1" id="KW-1133">Transmembrane helix</keyword>
<keyword evidence="1" id="KW-0812">Transmembrane</keyword>
<dbReference type="Pfam" id="PF00903">
    <property type="entry name" value="Glyoxalase"/>
    <property type="match status" value="1"/>
</dbReference>
<comment type="caution">
    <text evidence="3">The sequence shown here is derived from an EMBL/GenBank/DDBJ whole genome shotgun (WGS) entry which is preliminary data.</text>
</comment>
<dbReference type="PANTHER" id="PTHR39434">
    <property type="match status" value="1"/>
</dbReference>
<dbReference type="InterPro" id="IPR004360">
    <property type="entry name" value="Glyas_Fos-R_dOase_dom"/>
</dbReference>
<feature type="transmembrane region" description="Helical" evidence="1">
    <location>
        <begin position="218"/>
        <end position="239"/>
    </location>
</feature>
<dbReference type="PANTHER" id="PTHR39434:SF1">
    <property type="entry name" value="VOC DOMAIN-CONTAINING PROTEIN"/>
    <property type="match status" value="1"/>
</dbReference>
<reference evidence="3 4" key="1">
    <citation type="submission" date="2018-08" db="EMBL/GenBank/DDBJ databases">
        <title>Aphanomyces genome sequencing and annotation.</title>
        <authorList>
            <person name="Minardi D."/>
            <person name="Oidtmann B."/>
            <person name="Van Der Giezen M."/>
            <person name="Studholme D.J."/>
        </authorList>
    </citation>
    <scope>NUCLEOTIDE SEQUENCE [LARGE SCALE GENOMIC DNA]</scope>
    <source>
        <strain evidence="3 4">NJM0002</strain>
    </source>
</reference>
<evidence type="ECO:0000259" key="2">
    <source>
        <dbReference type="Pfam" id="PF00903"/>
    </source>
</evidence>
<feature type="transmembrane region" description="Helical" evidence="1">
    <location>
        <begin position="87"/>
        <end position="107"/>
    </location>
</feature>
<name>A0A3R6VAM9_9STRA</name>
<dbReference type="Gene3D" id="3.10.180.10">
    <property type="entry name" value="2,3-Dihydroxybiphenyl 1,2-Dioxygenase, domain 1"/>
    <property type="match status" value="1"/>
</dbReference>
<keyword evidence="1" id="KW-0472">Membrane</keyword>
<gene>
    <name evidence="3" type="ORF">DYB32_005142</name>
</gene>
<feature type="domain" description="Glyoxalase/fosfomycin resistance/dioxygenase" evidence="2">
    <location>
        <begin position="260"/>
        <end position="388"/>
    </location>
</feature>
<dbReference type="VEuPathDB" id="FungiDB:H310_07287"/>
<accession>A0A3R6VAM9</accession>
<sequence>MRDAGHGAMFMVFVSEGLWSIMSLVRNFAVYFNDRQDTMDSSTILRLSVPCEVFFNATSLWFILIAYEIHRRALRPRSERSSRTAMLRYCIGIYGIAACLMATLFILDVTGFQIEELDDDTGKPKKEPIAEYVLGNLSWATWGIRFASVLFAGAMAVQLFRKKHHVAYQKLPMALVWIVVVFCLLNTPYLVLEPLCDFEVIHIAGIPWMPSALKCATYLHGAVIAVILGQSVAGFDLFFQVRRRIRRPSKAIDFFVLSETQEFYGGLLGFEEGRSSALWQDYNMLGHQFVVHEVGPNYRGIDYHNPVGTMQLVCTSTLAYLLPSLDMDDVPVPHMGVCLSVDEFHALAEKVKSKNIPFIVEPHLRFVGRKGEQWTMFFKDPSGNNLEFKAMTNSENLFAKYVEE</sequence>
<feature type="transmembrane region" description="Helical" evidence="1">
    <location>
        <begin position="172"/>
        <end position="192"/>
    </location>
</feature>
<dbReference type="EMBL" id="QUSY01000441">
    <property type="protein sequence ID" value="RHY29431.1"/>
    <property type="molecule type" value="Genomic_DNA"/>
</dbReference>
<dbReference type="InterPro" id="IPR029068">
    <property type="entry name" value="Glyas_Bleomycin-R_OHBP_Dase"/>
</dbReference>
<feature type="transmembrane region" description="Helical" evidence="1">
    <location>
        <begin position="142"/>
        <end position="160"/>
    </location>
</feature>
<protein>
    <recommendedName>
        <fullName evidence="2">Glyoxalase/fosfomycin resistance/dioxygenase domain-containing protein</fullName>
    </recommendedName>
</protein>
<dbReference type="SUPFAM" id="SSF54593">
    <property type="entry name" value="Glyoxalase/Bleomycin resistance protein/Dihydroxybiphenyl dioxygenase"/>
    <property type="match status" value="1"/>
</dbReference>
<evidence type="ECO:0000313" key="3">
    <source>
        <dbReference type="EMBL" id="RHY29431.1"/>
    </source>
</evidence>
<feature type="transmembrane region" description="Helical" evidence="1">
    <location>
        <begin position="44"/>
        <end position="67"/>
    </location>
</feature>